<gene>
    <name evidence="10" type="ORF">GO495_29275</name>
</gene>
<feature type="domain" description="Protein kinase" evidence="9">
    <location>
        <begin position="218"/>
        <end position="488"/>
    </location>
</feature>
<evidence type="ECO:0000256" key="4">
    <source>
        <dbReference type="ARBA" id="ARBA00022741"/>
    </source>
</evidence>
<dbReference type="InterPro" id="IPR011009">
    <property type="entry name" value="Kinase-like_dom_sf"/>
</dbReference>
<dbReference type="Gene3D" id="1.50.10.10">
    <property type="match status" value="1"/>
</dbReference>
<accession>A0A6N8JJU9</accession>
<name>A0A6N8JJU9_9BACT</name>
<keyword evidence="4" id="KW-0547">Nucleotide-binding</keyword>
<dbReference type="SMART" id="SM00220">
    <property type="entry name" value="S_TKc"/>
    <property type="match status" value="1"/>
</dbReference>
<comment type="caution">
    <text evidence="10">The sequence shown here is derived from an EMBL/GenBank/DDBJ whole genome shotgun (WGS) entry which is preliminary data.</text>
</comment>
<reference evidence="10 11" key="1">
    <citation type="submission" date="2019-12" db="EMBL/GenBank/DDBJ databases">
        <title>The draft genomic sequence of strain Chitinophaga oryziterrae JCM 16595.</title>
        <authorList>
            <person name="Zhang X."/>
        </authorList>
    </citation>
    <scope>NUCLEOTIDE SEQUENCE [LARGE SCALE GENOMIC DNA]</scope>
    <source>
        <strain evidence="10 11">JCM 16595</strain>
    </source>
</reference>
<dbReference type="RefSeq" id="WP_157303508.1">
    <property type="nucleotide sequence ID" value="NZ_BAAAZB010000018.1"/>
</dbReference>
<evidence type="ECO:0000256" key="8">
    <source>
        <dbReference type="ARBA" id="ARBA00048679"/>
    </source>
</evidence>
<comment type="catalytic activity">
    <reaction evidence="7">
        <text>L-threonyl-[protein] + ATP = O-phospho-L-threonyl-[protein] + ADP + H(+)</text>
        <dbReference type="Rhea" id="RHEA:46608"/>
        <dbReference type="Rhea" id="RHEA-COMP:11060"/>
        <dbReference type="Rhea" id="RHEA-COMP:11605"/>
        <dbReference type="ChEBI" id="CHEBI:15378"/>
        <dbReference type="ChEBI" id="CHEBI:30013"/>
        <dbReference type="ChEBI" id="CHEBI:30616"/>
        <dbReference type="ChEBI" id="CHEBI:61977"/>
        <dbReference type="ChEBI" id="CHEBI:456216"/>
        <dbReference type="EC" id="2.7.11.1"/>
    </reaction>
</comment>
<dbReference type="InterPro" id="IPR000719">
    <property type="entry name" value="Prot_kinase_dom"/>
</dbReference>
<dbReference type="PANTHER" id="PTHR24363:SF0">
    <property type="entry name" value="SERINE_THREONINE KINASE LIKE DOMAIN CONTAINING 1"/>
    <property type="match status" value="1"/>
</dbReference>
<dbReference type="Proteomes" id="UP000468388">
    <property type="component" value="Unassembled WGS sequence"/>
</dbReference>
<evidence type="ECO:0000313" key="11">
    <source>
        <dbReference type="Proteomes" id="UP000468388"/>
    </source>
</evidence>
<keyword evidence="3" id="KW-0808">Transferase</keyword>
<dbReference type="InterPro" id="IPR007822">
    <property type="entry name" value="LANC-like"/>
</dbReference>
<dbReference type="OrthoDB" id="9813021at2"/>
<dbReference type="PROSITE" id="PS50011">
    <property type="entry name" value="PROTEIN_KINASE_DOM"/>
    <property type="match status" value="1"/>
</dbReference>
<sequence>MRKNNSNITPYSSSALIVPPLEMGSDYKVILEYYQLDYKMVDYYLQVGEITRVQGWILHLSAVISQVSDLLKIVIPVLIEAHVPFKIAAGKTDCTYLLSGYLGVAQIGKIISIYPEDDASSLSLAQRLIQITQTFKGPAIPTDIKLGNIVYTRYGSFNPIMRKNIAGIEEKYIYDAKGALIKDPYNIPFSMPEGISWPFSVLTNVLITKQKKVFKNIYKLLSTLKTDVRGNVYKGIYVKGLFRTAPCVIKQGIQNMSSEDTGRDIHDRLSWQQELYHKLADTIPLPRIIDLFKEDGDSYLVMEYIKGNSLYDIVKEINIDSNCWFQLPPDKALRILNYLINITSIIEKLHNRGFVHRDIVPVNFMIDKKDQIFLIDMELTYSIKEHKFDAPFQLGTGGFMSPEQQLVMTPTIKEDIYGLGATILEITTGLSPVKFNNYFTKDLSNNIFFFTRARELSQVIADCLNPDPTCRPVISLVYSALTDYQRTLQSTNHIDKNKDYNTKPSIQQIREITAAAIEGLNTSPMVMLNDVWYSRESKLASFNTSQNKEYIRYIGFSEGLSGVLYLLARASRIGFSIDSCMKGYKKGWTFIEEKCMLLLPDISPSLYSGAAGVAIALSEGIEAGLLDNNELNKTKLQQCLEVSDSRLDLINGITGQGIALLKCSAYLPEGFIQTSLNKIITILLQNQQKDGSWIFPVTSKGEKLLSFTYGNTGIIWFLLQYNSLYKDEQVLTITHKAIEWVLNRAHHLKIFFDKQYFNNNVSDDFEVGDERRGIILMLIKAYEVLHEENYKQLAERALLQYTSCIVSNNFTQKDGLASIGELYIEAMRVFNNEEWQKRANWIAEVFLHTLIRNSNGSGYWNLEQYNDPTADFMIGNSGIIHFLLRYLEPALLGYRLLN</sequence>
<keyword evidence="2" id="KW-0723">Serine/threonine-protein kinase</keyword>
<organism evidence="10 11">
    <name type="scientific">Chitinophaga oryziterrae</name>
    <dbReference type="NCBI Taxonomy" id="1031224"/>
    <lineage>
        <taxon>Bacteria</taxon>
        <taxon>Pseudomonadati</taxon>
        <taxon>Bacteroidota</taxon>
        <taxon>Chitinophagia</taxon>
        <taxon>Chitinophagales</taxon>
        <taxon>Chitinophagaceae</taxon>
        <taxon>Chitinophaga</taxon>
    </lineage>
</organism>
<dbReference type="SMART" id="SM01260">
    <property type="entry name" value="LANC_like"/>
    <property type="match status" value="1"/>
</dbReference>
<dbReference type="AlphaFoldDB" id="A0A6N8JJU9"/>
<proteinExistence type="predicted"/>
<dbReference type="GO" id="GO:0004674">
    <property type="term" value="F:protein serine/threonine kinase activity"/>
    <property type="evidence" value="ECO:0007669"/>
    <property type="project" value="UniProtKB-KW"/>
</dbReference>
<comment type="catalytic activity">
    <reaction evidence="8">
        <text>L-seryl-[protein] + ATP = O-phospho-L-seryl-[protein] + ADP + H(+)</text>
        <dbReference type="Rhea" id="RHEA:17989"/>
        <dbReference type="Rhea" id="RHEA-COMP:9863"/>
        <dbReference type="Rhea" id="RHEA-COMP:11604"/>
        <dbReference type="ChEBI" id="CHEBI:15378"/>
        <dbReference type="ChEBI" id="CHEBI:29999"/>
        <dbReference type="ChEBI" id="CHEBI:30616"/>
        <dbReference type="ChEBI" id="CHEBI:83421"/>
        <dbReference type="ChEBI" id="CHEBI:456216"/>
        <dbReference type="EC" id="2.7.11.1"/>
    </reaction>
</comment>
<dbReference type="GO" id="GO:0005975">
    <property type="term" value="P:carbohydrate metabolic process"/>
    <property type="evidence" value="ECO:0007669"/>
    <property type="project" value="InterPro"/>
</dbReference>
<evidence type="ECO:0000256" key="3">
    <source>
        <dbReference type="ARBA" id="ARBA00022679"/>
    </source>
</evidence>
<dbReference type="Pfam" id="PF00069">
    <property type="entry name" value="Pkinase"/>
    <property type="match status" value="1"/>
</dbReference>
<evidence type="ECO:0000256" key="2">
    <source>
        <dbReference type="ARBA" id="ARBA00022527"/>
    </source>
</evidence>
<dbReference type="SUPFAM" id="SSF56112">
    <property type="entry name" value="Protein kinase-like (PK-like)"/>
    <property type="match status" value="1"/>
</dbReference>
<dbReference type="Gene3D" id="1.10.510.10">
    <property type="entry name" value="Transferase(Phosphotransferase) domain 1"/>
    <property type="match status" value="1"/>
</dbReference>
<evidence type="ECO:0000256" key="5">
    <source>
        <dbReference type="ARBA" id="ARBA00022777"/>
    </source>
</evidence>
<keyword evidence="11" id="KW-1185">Reference proteome</keyword>
<dbReference type="Pfam" id="PF25816">
    <property type="entry name" value="RamC_N"/>
    <property type="match status" value="1"/>
</dbReference>
<dbReference type="InterPro" id="IPR057929">
    <property type="entry name" value="RamC_N"/>
</dbReference>
<dbReference type="InterPro" id="IPR012341">
    <property type="entry name" value="6hp_glycosidase-like_sf"/>
</dbReference>
<evidence type="ECO:0000256" key="6">
    <source>
        <dbReference type="ARBA" id="ARBA00022840"/>
    </source>
</evidence>
<dbReference type="GO" id="GO:0031179">
    <property type="term" value="P:peptide modification"/>
    <property type="evidence" value="ECO:0007669"/>
    <property type="project" value="InterPro"/>
</dbReference>
<evidence type="ECO:0000313" key="10">
    <source>
        <dbReference type="EMBL" id="MVT44721.1"/>
    </source>
</evidence>
<keyword evidence="5 10" id="KW-0418">Kinase</keyword>
<protein>
    <recommendedName>
        <fullName evidence="1">non-specific serine/threonine protein kinase</fullName>
        <ecNumber evidence="1">2.7.11.1</ecNumber>
    </recommendedName>
</protein>
<dbReference type="EMBL" id="WRXO01000012">
    <property type="protein sequence ID" value="MVT44721.1"/>
    <property type="molecule type" value="Genomic_DNA"/>
</dbReference>
<evidence type="ECO:0000259" key="9">
    <source>
        <dbReference type="PROSITE" id="PS50011"/>
    </source>
</evidence>
<dbReference type="GO" id="GO:0005524">
    <property type="term" value="F:ATP binding"/>
    <property type="evidence" value="ECO:0007669"/>
    <property type="project" value="UniProtKB-KW"/>
</dbReference>
<evidence type="ECO:0000256" key="7">
    <source>
        <dbReference type="ARBA" id="ARBA00047899"/>
    </source>
</evidence>
<dbReference type="EC" id="2.7.11.1" evidence="1"/>
<dbReference type="PANTHER" id="PTHR24363">
    <property type="entry name" value="SERINE/THREONINE PROTEIN KINASE"/>
    <property type="match status" value="1"/>
</dbReference>
<dbReference type="Pfam" id="PF05147">
    <property type="entry name" value="LANC_like"/>
    <property type="match status" value="1"/>
</dbReference>
<keyword evidence="6" id="KW-0067">ATP-binding</keyword>
<evidence type="ECO:0000256" key="1">
    <source>
        <dbReference type="ARBA" id="ARBA00012513"/>
    </source>
</evidence>
<dbReference type="SUPFAM" id="SSF158745">
    <property type="entry name" value="LanC-like"/>
    <property type="match status" value="1"/>
</dbReference>